<keyword evidence="3" id="KW-1185">Reference proteome</keyword>
<dbReference type="EnsemblPlants" id="AET1Gv20879000.15">
    <property type="protein sequence ID" value="AET1Gv20879000.15"/>
    <property type="gene ID" value="AET1Gv20879000"/>
</dbReference>
<reference evidence="3" key="1">
    <citation type="journal article" date="2014" name="Science">
        <title>Ancient hybridizations among the ancestral genomes of bread wheat.</title>
        <authorList>
            <consortium name="International Wheat Genome Sequencing Consortium,"/>
            <person name="Marcussen T."/>
            <person name="Sandve S.R."/>
            <person name="Heier L."/>
            <person name="Spannagl M."/>
            <person name="Pfeifer M."/>
            <person name="Jakobsen K.S."/>
            <person name="Wulff B.B."/>
            <person name="Steuernagel B."/>
            <person name="Mayer K.F."/>
            <person name="Olsen O.A."/>
        </authorList>
    </citation>
    <scope>NUCLEOTIDE SEQUENCE [LARGE SCALE GENOMIC DNA]</scope>
    <source>
        <strain evidence="3">cv. AL8/78</strain>
    </source>
</reference>
<reference evidence="2" key="3">
    <citation type="journal article" date="2017" name="Nature">
        <title>Genome sequence of the progenitor of the wheat D genome Aegilops tauschii.</title>
        <authorList>
            <person name="Luo M.C."/>
            <person name="Gu Y.Q."/>
            <person name="Puiu D."/>
            <person name="Wang H."/>
            <person name="Twardziok S.O."/>
            <person name="Deal K.R."/>
            <person name="Huo N."/>
            <person name="Zhu T."/>
            <person name="Wang L."/>
            <person name="Wang Y."/>
            <person name="McGuire P.E."/>
            <person name="Liu S."/>
            <person name="Long H."/>
            <person name="Ramasamy R.K."/>
            <person name="Rodriguez J.C."/>
            <person name="Van S.L."/>
            <person name="Yuan L."/>
            <person name="Wang Z."/>
            <person name="Xia Z."/>
            <person name="Xiao L."/>
            <person name="Anderson O.D."/>
            <person name="Ouyang S."/>
            <person name="Liang Y."/>
            <person name="Zimin A.V."/>
            <person name="Pertea G."/>
            <person name="Qi P."/>
            <person name="Bennetzen J.L."/>
            <person name="Dai X."/>
            <person name="Dawson M.W."/>
            <person name="Muller H.G."/>
            <person name="Kugler K."/>
            <person name="Rivarola-Duarte L."/>
            <person name="Spannagl M."/>
            <person name="Mayer K.F.X."/>
            <person name="Lu F.H."/>
            <person name="Bevan M.W."/>
            <person name="Leroy P."/>
            <person name="Li P."/>
            <person name="You F.M."/>
            <person name="Sun Q."/>
            <person name="Liu Z."/>
            <person name="Lyons E."/>
            <person name="Wicker T."/>
            <person name="Salzberg S.L."/>
            <person name="Devos K.M."/>
            <person name="Dvorak J."/>
        </authorList>
    </citation>
    <scope>NUCLEOTIDE SEQUENCE [LARGE SCALE GENOMIC DNA]</scope>
    <source>
        <strain evidence="2">cv. AL8/78</strain>
    </source>
</reference>
<feature type="signal peptide" evidence="1">
    <location>
        <begin position="1"/>
        <end position="19"/>
    </location>
</feature>
<dbReference type="Gramene" id="AET1Gv20879000.15">
    <property type="protein sequence ID" value="AET1Gv20879000.15"/>
    <property type="gene ID" value="AET1Gv20879000"/>
</dbReference>
<evidence type="ECO:0008006" key="4">
    <source>
        <dbReference type="Google" id="ProtNLM"/>
    </source>
</evidence>
<evidence type="ECO:0000313" key="3">
    <source>
        <dbReference type="Proteomes" id="UP000015105"/>
    </source>
</evidence>
<dbReference type="Gramene" id="AET1Gv20879000.8">
    <property type="protein sequence ID" value="AET1Gv20879000.8"/>
    <property type="gene ID" value="AET1Gv20879000"/>
</dbReference>
<dbReference type="Gramene" id="AET1Gv20879000.1">
    <property type="protein sequence ID" value="AET1Gv20879000.1"/>
    <property type="gene ID" value="AET1Gv20879000"/>
</dbReference>
<evidence type="ECO:0000256" key="1">
    <source>
        <dbReference type="SAM" id="SignalP"/>
    </source>
</evidence>
<dbReference type="Proteomes" id="UP000015105">
    <property type="component" value="Chromosome 1D"/>
</dbReference>
<accession>A0A452ZQA5</accession>
<organism evidence="2 3">
    <name type="scientific">Aegilops tauschii subsp. strangulata</name>
    <name type="common">Goatgrass</name>
    <dbReference type="NCBI Taxonomy" id="200361"/>
    <lineage>
        <taxon>Eukaryota</taxon>
        <taxon>Viridiplantae</taxon>
        <taxon>Streptophyta</taxon>
        <taxon>Embryophyta</taxon>
        <taxon>Tracheophyta</taxon>
        <taxon>Spermatophyta</taxon>
        <taxon>Magnoliopsida</taxon>
        <taxon>Liliopsida</taxon>
        <taxon>Poales</taxon>
        <taxon>Poaceae</taxon>
        <taxon>BOP clade</taxon>
        <taxon>Pooideae</taxon>
        <taxon>Triticodae</taxon>
        <taxon>Triticeae</taxon>
        <taxon>Triticinae</taxon>
        <taxon>Aegilops</taxon>
    </lineage>
</organism>
<reference evidence="2" key="5">
    <citation type="journal article" date="2021" name="G3 (Bethesda)">
        <title>Aegilops tauschii genome assembly Aet v5.0 features greater sequence contiguity and improved annotation.</title>
        <authorList>
            <person name="Wang L."/>
            <person name="Zhu T."/>
            <person name="Rodriguez J.C."/>
            <person name="Deal K.R."/>
            <person name="Dubcovsky J."/>
            <person name="McGuire P.E."/>
            <person name="Lux T."/>
            <person name="Spannagl M."/>
            <person name="Mayer K.F.X."/>
            <person name="Baldrich P."/>
            <person name="Meyers B.C."/>
            <person name="Huo N."/>
            <person name="Gu Y.Q."/>
            <person name="Zhou H."/>
            <person name="Devos K.M."/>
            <person name="Bennetzen J.L."/>
            <person name="Unver T."/>
            <person name="Budak H."/>
            <person name="Gulick P.J."/>
            <person name="Galiba G."/>
            <person name="Kalapos B."/>
            <person name="Nelson D.R."/>
            <person name="Li P."/>
            <person name="You F.M."/>
            <person name="Luo M.C."/>
            <person name="Dvorak J."/>
        </authorList>
    </citation>
    <scope>NUCLEOTIDE SEQUENCE [LARGE SCALE GENOMIC DNA]</scope>
    <source>
        <strain evidence="2">cv. AL8/78</strain>
    </source>
</reference>
<sequence length="75" mass="7999">MATFFVIFLLFNHIHLSLPDGLGNLKICSAILAPSAEHHGGGERLSLESFSSCDTYCSALGWSILLSDNQGSSTV</sequence>
<protein>
    <recommendedName>
        <fullName evidence="4">Secreted protein</fullName>
    </recommendedName>
</protein>
<reference evidence="3" key="2">
    <citation type="journal article" date="2017" name="Nat. Plants">
        <title>The Aegilops tauschii genome reveals multiple impacts of transposons.</title>
        <authorList>
            <person name="Zhao G."/>
            <person name="Zou C."/>
            <person name="Li K."/>
            <person name="Wang K."/>
            <person name="Li T."/>
            <person name="Gao L."/>
            <person name="Zhang X."/>
            <person name="Wang H."/>
            <person name="Yang Z."/>
            <person name="Liu X."/>
            <person name="Jiang W."/>
            <person name="Mao L."/>
            <person name="Kong X."/>
            <person name="Jiao Y."/>
            <person name="Jia J."/>
        </authorList>
    </citation>
    <scope>NUCLEOTIDE SEQUENCE [LARGE SCALE GENOMIC DNA]</scope>
    <source>
        <strain evidence="3">cv. AL8/78</strain>
    </source>
</reference>
<evidence type="ECO:0000313" key="2">
    <source>
        <dbReference type="EnsemblPlants" id="AET1Gv20879000.15"/>
    </source>
</evidence>
<dbReference type="AlphaFoldDB" id="A0A452ZQA5"/>
<reference evidence="2" key="4">
    <citation type="submission" date="2019-03" db="UniProtKB">
        <authorList>
            <consortium name="EnsemblPlants"/>
        </authorList>
    </citation>
    <scope>IDENTIFICATION</scope>
</reference>
<keyword evidence="1" id="KW-0732">Signal</keyword>
<proteinExistence type="predicted"/>
<dbReference type="EnsemblPlants" id="AET1Gv20879000.1">
    <property type="protein sequence ID" value="AET1Gv20879000.1"/>
    <property type="gene ID" value="AET1Gv20879000"/>
</dbReference>
<dbReference type="EnsemblPlants" id="AET1Gv20879000.8">
    <property type="protein sequence ID" value="AET1Gv20879000.8"/>
    <property type="gene ID" value="AET1Gv20879000"/>
</dbReference>
<feature type="chain" id="PRO_5042372054" description="Secreted protein" evidence="1">
    <location>
        <begin position="20"/>
        <end position="75"/>
    </location>
</feature>
<name>A0A452ZQA5_AEGTS</name>